<name>A0AAD3CET7_9STRA</name>
<evidence type="ECO:0000313" key="2">
    <source>
        <dbReference type="Proteomes" id="UP001054902"/>
    </source>
</evidence>
<evidence type="ECO:0000313" key="1">
    <source>
        <dbReference type="EMBL" id="GFH44319.1"/>
    </source>
</evidence>
<organism evidence="1 2">
    <name type="scientific">Chaetoceros tenuissimus</name>
    <dbReference type="NCBI Taxonomy" id="426638"/>
    <lineage>
        <taxon>Eukaryota</taxon>
        <taxon>Sar</taxon>
        <taxon>Stramenopiles</taxon>
        <taxon>Ochrophyta</taxon>
        <taxon>Bacillariophyta</taxon>
        <taxon>Coscinodiscophyceae</taxon>
        <taxon>Chaetocerotophycidae</taxon>
        <taxon>Chaetocerotales</taxon>
        <taxon>Chaetocerotaceae</taxon>
        <taxon>Chaetoceros</taxon>
    </lineage>
</organism>
<dbReference type="EMBL" id="BLLK01000019">
    <property type="protein sequence ID" value="GFH44319.1"/>
    <property type="molecule type" value="Genomic_DNA"/>
</dbReference>
<proteinExistence type="predicted"/>
<accession>A0AAD3CET7</accession>
<sequence>MNLFKSIAARTRNTANISAVSISSESPEFEFVYEDTLPTIPSTLKERKRIFKELEIAFKAQVTTNELGHDKRAKKIHMNKPIPTVYNQHYSKSTKIKKQTRIGTDIYNVSTTSDNGIHEAPFRSLKVEARGITYRQMSAIMANVKRRCEKEGWTREVVDSEPNRPSGTYIRLTPDIVNMHDIERYVIGPYTQATGRSLVESLPSTAGTQPPRFFVVHTWNEKYENTMACVKTMIHDFSSNLISVSDRRGGGMTIDTPIWIDAFATSNQDELQSKDVARAISVAKFRTILVLDKNGEVFSCSKSMEALTYALSNSYSQVVCPIYTAFKHSYIHPNFGEMSRQAIGLVEGQAPIDENYTLNAAYRESQFPMERLEIHTNPEDTSEAVSLPSTVKDALESMKPAEILIPKQVEFALKRYDSVLSEIDMNMN</sequence>
<protein>
    <submittedName>
        <fullName evidence="1">Uncharacterized protein</fullName>
    </submittedName>
</protein>
<reference evidence="1 2" key="1">
    <citation type="journal article" date="2021" name="Sci. Rep.">
        <title>The genome of the diatom Chaetoceros tenuissimus carries an ancient integrated fragment of an extant virus.</title>
        <authorList>
            <person name="Hongo Y."/>
            <person name="Kimura K."/>
            <person name="Takaki Y."/>
            <person name="Yoshida Y."/>
            <person name="Baba S."/>
            <person name="Kobayashi G."/>
            <person name="Nagasaki K."/>
            <person name="Hano T."/>
            <person name="Tomaru Y."/>
        </authorList>
    </citation>
    <scope>NUCLEOTIDE SEQUENCE [LARGE SCALE GENOMIC DNA]</scope>
    <source>
        <strain evidence="1 2">NIES-3715</strain>
    </source>
</reference>
<keyword evidence="2" id="KW-1185">Reference proteome</keyword>
<dbReference type="Proteomes" id="UP001054902">
    <property type="component" value="Unassembled WGS sequence"/>
</dbReference>
<dbReference type="AlphaFoldDB" id="A0AAD3CET7"/>
<gene>
    <name evidence="1" type="ORF">CTEN210_00793</name>
</gene>
<comment type="caution">
    <text evidence="1">The sequence shown here is derived from an EMBL/GenBank/DDBJ whole genome shotgun (WGS) entry which is preliminary data.</text>
</comment>